<accession>A0A4Q7V1E1</accession>
<sequence>MTTTAGETEQPGPLWSTAAVARRMGVSPATLRSWSRRYGIGPAGHDPGRHRRYTATDVAELDAIRSLVDSGVVLTAAAELVRSQRRTGPPAAAVVRPAAAASPVAALVAAAVRLDSVAATEIVTAGLDERGVLATWEQLGLPALDGLDPLVADDGGCADSQLLLSWVLATCLRRLGAPPDAPGDRPVLLACAADEHHTLGFDVLHAALAERRVPVRMLGATVPDTALLHAAARLRPSAVAVWSQRPDTARSEQVSGLTEHTDVVLAAGPGWSAVTLPGTVTRVDDLRAALALVSAVTTPVPA</sequence>
<dbReference type="AlphaFoldDB" id="A0A4Q7V1E1"/>
<dbReference type="PROSITE" id="PS50937">
    <property type="entry name" value="HTH_MERR_2"/>
    <property type="match status" value="1"/>
</dbReference>
<dbReference type="GO" id="GO:0003700">
    <property type="term" value="F:DNA-binding transcription factor activity"/>
    <property type="evidence" value="ECO:0007669"/>
    <property type="project" value="InterPro"/>
</dbReference>
<keyword evidence="1" id="KW-0238">DNA-binding</keyword>
<evidence type="ECO:0000313" key="4">
    <source>
        <dbReference type="Proteomes" id="UP000291591"/>
    </source>
</evidence>
<dbReference type="GO" id="GO:0046872">
    <property type="term" value="F:metal ion binding"/>
    <property type="evidence" value="ECO:0007669"/>
    <property type="project" value="InterPro"/>
</dbReference>
<dbReference type="PANTHER" id="PTHR30204:SF97">
    <property type="entry name" value="MERR FAMILY REGULATORY PROTEIN"/>
    <property type="match status" value="1"/>
</dbReference>
<dbReference type="Proteomes" id="UP000291591">
    <property type="component" value="Unassembled WGS sequence"/>
</dbReference>
<organism evidence="3 4">
    <name type="scientific">Pseudonocardia sediminis</name>
    <dbReference type="NCBI Taxonomy" id="1397368"/>
    <lineage>
        <taxon>Bacteria</taxon>
        <taxon>Bacillati</taxon>
        <taxon>Actinomycetota</taxon>
        <taxon>Actinomycetes</taxon>
        <taxon>Pseudonocardiales</taxon>
        <taxon>Pseudonocardiaceae</taxon>
        <taxon>Pseudonocardia</taxon>
    </lineage>
</organism>
<dbReference type="SMART" id="SM00422">
    <property type="entry name" value="HTH_MERR"/>
    <property type="match status" value="1"/>
</dbReference>
<evidence type="ECO:0000313" key="3">
    <source>
        <dbReference type="EMBL" id="RZT87274.1"/>
    </source>
</evidence>
<dbReference type="Pfam" id="PF13411">
    <property type="entry name" value="MerR_1"/>
    <property type="match status" value="1"/>
</dbReference>
<comment type="caution">
    <text evidence="3">The sequence shown here is derived from an EMBL/GenBank/DDBJ whole genome shotgun (WGS) entry which is preliminary data.</text>
</comment>
<gene>
    <name evidence="3" type="ORF">EV383_4184</name>
</gene>
<dbReference type="SUPFAM" id="SSF46955">
    <property type="entry name" value="Putative DNA-binding domain"/>
    <property type="match status" value="1"/>
</dbReference>
<dbReference type="GO" id="GO:0003677">
    <property type="term" value="F:DNA binding"/>
    <property type="evidence" value="ECO:0007669"/>
    <property type="project" value="UniProtKB-KW"/>
</dbReference>
<dbReference type="InterPro" id="IPR000551">
    <property type="entry name" value="MerR-type_HTH_dom"/>
</dbReference>
<feature type="domain" description="HTH merR-type" evidence="2">
    <location>
        <begin position="14"/>
        <end position="83"/>
    </location>
</feature>
<dbReference type="InterPro" id="IPR009061">
    <property type="entry name" value="DNA-bd_dom_put_sf"/>
</dbReference>
<reference evidence="3 4" key="1">
    <citation type="submission" date="2019-02" db="EMBL/GenBank/DDBJ databases">
        <title>Sequencing the genomes of 1000 actinobacteria strains.</title>
        <authorList>
            <person name="Klenk H.-P."/>
        </authorList>
    </citation>
    <scope>NUCLEOTIDE SEQUENCE [LARGE SCALE GENOMIC DNA]</scope>
    <source>
        <strain evidence="3 4">DSM 45779</strain>
    </source>
</reference>
<keyword evidence="4" id="KW-1185">Reference proteome</keyword>
<dbReference type="OrthoDB" id="9800334at2"/>
<dbReference type="InterPro" id="IPR047057">
    <property type="entry name" value="MerR_fam"/>
</dbReference>
<dbReference type="RefSeq" id="WP_130291449.1">
    <property type="nucleotide sequence ID" value="NZ_SHKL01000001.1"/>
</dbReference>
<protein>
    <submittedName>
        <fullName evidence="3">B12 binding protein</fullName>
    </submittedName>
</protein>
<dbReference type="EMBL" id="SHKL01000001">
    <property type="protein sequence ID" value="RZT87274.1"/>
    <property type="molecule type" value="Genomic_DNA"/>
</dbReference>
<dbReference type="Gene3D" id="1.10.1660.10">
    <property type="match status" value="1"/>
</dbReference>
<dbReference type="GO" id="GO:0031419">
    <property type="term" value="F:cobalamin binding"/>
    <property type="evidence" value="ECO:0007669"/>
    <property type="project" value="InterPro"/>
</dbReference>
<proteinExistence type="predicted"/>
<dbReference type="Gene3D" id="3.40.50.280">
    <property type="entry name" value="Cobalamin-binding domain"/>
    <property type="match status" value="1"/>
</dbReference>
<name>A0A4Q7V1E1_PSEST</name>
<dbReference type="PANTHER" id="PTHR30204">
    <property type="entry name" value="REDOX-CYCLING DRUG-SENSING TRANSCRIPTIONAL ACTIVATOR SOXR"/>
    <property type="match status" value="1"/>
</dbReference>
<dbReference type="SUPFAM" id="SSF52242">
    <property type="entry name" value="Cobalamin (vitamin B12)-binding domain"/>
    <property type="match status" value="1"/>
</dbReference>
<dbReference type="InterPro" id="IPR036724">
    <property type="entry name" value="Cobalamin-bd_sf"/>
</dbReference>
<evidence type="ECO:0000259" key="2">
    <source>
        <dbReference type="PROSITE" id="PS50937"/>
    </source>
</evidence>
<evidence type="ECO:0000256" key="1">
    <source>
        <dbReference type="ARBA" id="ARBA00023125"/>
    </source>
</evidence>